<dbReference type="RefSeq" id="WP_150479556.1">
    <property type="nucleotide sequence ID" value="NZ_BMTB01000010.1"/>
</dbReference>
<reference evidence="2 3" key="1">
    <citation type="submission" date="2017-09" db="EMBL/GenBank/DDBJ databases">
        <authorList>
            <person name="Lee N."/>
            <person name="Cho B.-K."/>
        </authorList>
    </citation>
    <scope>NUCLEOTIDE SEQUENCE [LARGE SCALE GENOMIC DNA]</scope>
    <source>
        <strain evidence="2 3">ATCC 13740</strain>
    </source>
</reference>
<evidence type="ECO:0000256" key="1">
    <source>
        <dbReference type="SAM" id="Phobius"/>
    </source>
</evidence>
<gene>
    <name evidence="2" type="ORF">CP976_07115</name>
</gene>
<feature type="transmembrane region" description="Helical" evidence="1">
    <location>
        <begin position="12"/>
        <end position="31"/>
    </location>
</feature>
<evidence type="ECO:0008006" key="4">
    <source>
        <dbReference type="Google" id="ProtNLM"/>
    </source>
</evidence>
<organism evidence="2 3">
    <name type="scientific">Streptomyces coeruleorubidus</name>
    <dbReference type="NCBI Taxonomy" id="116188"/>
    <lineage>
        <taxon>Bacteria</taxon>
        <taxon>Bacillati</taxon>
        <taxon>Actinomycetota</taxon>
        <taxon>Actinomycetes</taxon>
        <taxon>Kitasatosporales</taxon>
        <taxon>Streptomycetaceae</taxon>
        <taxon>Streptomyces</taxon>
    </lineage>
</organism>
<keyword evidence="1" id="KW-0472">Membrane</keyword>
<name>A0A5J6I4B9_STRC4</name>
<dbReference type="AlphaFoldDB" id="A0A5J6I4B9"/>
<dbReference type="EMBL" id="CP023694">
    <property type="protein sequence ID" value="QEV23937.1"/>
    <property type="molecule type" value="Genomic_DNA"/>
</dbReference>
<dbReference type="Proteomes" id="UP000326598">
    <property type="component" value="Chromosome"/>
</dbReference>
<evidence type="ECO:0000313" key="2">
    <source>
        <dbReference type="EMBL" id="QEV23937.1"/>
    </source>
</evidence>
<dbReference type="Pfam" id="PF23778">
    <property type="entry name" value="Phage_holin_2"/>
    <property type="match status" value="1"/>
</dbReference>
<protein>
    <recommendedName>
        <fullName evidence="4">Holin</fullName>
    </recommendedName>
</protein>
<feature type="transmembrane region" description="Helical" evidence="1">
    <location>
        <begin position="43"/>
        <end position="64"/>
    </location>
</feature>
<keyword evidence="1" id="KW-0812">Transmembrane</keyword>
<accession>A0A5J6I4B9</accession>
<dbReference type="InterPro" id="IPR056964">
    <property type="entry name" value="Phage_holin"/>
</dbReference>
<sequence length="108" mass="11935">MREMGVDMWVNMIASALATLVCAAFVVIYHVKTTWWRSGTGRNLMGLPAAIGLLFLYTVLVTLWPDGCFAVVMRGVRTALALAISALIAQRIRILLQAQRESRNRTGV</sequence>
<dbReference type="KEGG" id="scoe:CP976_07115"/>
<feature type="transmembrane region" description="Helical" evidence="1">
    <location>
        <begin position="76"/>
        <end position="96"/>
    </location>
</feature>
<keyword evidence="1" id="KW-1133">Transmembrane helix</keyword>
<proteinExistence type="predicted"/>
<evidence type="ECO:0000313" key="3">
    <source>
        <dbReference type="Proteomes" id="UP000326598"/>
    </source>
</evidence>